<evidence type="ECO:0000313" key="3">
    <source>
        <dbReference type="EMBL" id="MFD1640278.1"/>
    </source>
</evidence>
<organism evidence="3 4">
    <name type="scientific">Halohasta litorea</name>
    <dbReference type="NCBI Taxonomy" id="869891"/>
    <lineage>
        <taxon>Archaea</taxon>
        <taxon>Methanobacteriati</taxon>
        <taxon>Methanobacteriota</taxon>
        <taxon>Stenosarchaea group</taxon>
        <taxon>Halobacteria</taxon>
        <taxon>Halobacteriales</taxon>
        <taxon>Haloferacaceae</taxon>
        <taxon>Halohasta</taxon>
    </lineage>
</organism>
<sequence length="61" mass="6263">MVSPRTASLLSLGALPAIAYYTLVSDPIVAVSLLNIGIIATSLYLIFTPVSNGGHGHSTHA</sequence>
<keyword evidence="1" id="KW-0812">Transmembrane</keyword>
<keyword evidence="4" id="KW-1185">Reference proteome</keyword>
<dbReference type="Pfam" id="PF26452">
    <property type="entry name" value="DUF8131"/>
    <property type="match status" value="1"/>
</dbReference>
<name>A0ABD6D3C2_9EURY</name>
<dbReference type="InterPro" id="IPR058444">
    <property type="entry name" value="DUF8131"/>
</dbReference>
<keyword evidence="1" id="KW-0472">Membrane</keyword>
<evidence type="ECO:0000256" key="1">
    <source>
        <dbReference type="SAM" id="Phobius"/>
    </source>
</evidence>
<dbReference type="RefSeq" id="WP_256397284.1">
    <property type="nucleotide sequence ID" value="NZ_JANHDJ010000007.1"/>
</dbReference>
<evidence type="ECO:0000259" key="2">
    <source>
        <dbReference type="Pfam" id="PF26452"/>
    </source>
</evidence>
<feature type="transmembrane region" description="Helical" evidence="1">
    <location>
        <begin position="29"/>
        <end position="47"/>
    </location>
</feature>
<dbReference type="EMBL" id="JBHUDM010000001">
    <property type="protein sequence ID" value="MFD1640278.1"/>
    <property type="molecule type" value="Genomic_DNA"/>
</dbReference>
<feature type="domain" description="DUF8131" evidence="2">
    <location>
        <begin position="2"/>
        <end position="60"/>
    </location>
</feature>
<keyword evidence="1" id="KW-1133">Transmembrane helix</keyword>
<gene>
    <name evidence="3" type="ORF">ACFSBW_00125</name>
</gene>
<accession>A0ABD6D3C2</accession>
<evidence type="ECO:0000313" key="4">
    <source>
        <dbReference type="Proteomes" id="UP001597052"/>
    </source>
</evidence>
<dbReference type="Proteomes" id="UP001597052">
    <property type="component" value="Unassembled WGS sequence"/>
</dbReference>
<dbReference type="AlphaFoldDB" id="A0ABD6D3C2"/>
<proteinExistence type="predicted"/>
<reference evidence="3 4" key="1">
    <citation type="journal article" date="2019" name="Int. J. Syst. Evol. Microbiol.">
        <title>The Global Catalogue of Microorganisms (GCM) 10K type strain sequencing project: providing services to taxonomists for standard genome sequencing and annotation.</title>
        <authorList>
            <consortium name="The Broad Institute Genomics Platform"/>
            <consortium name="The Broad Institute Genome Sequencing Center for Infectious Disease"/>
            <person name="Wu L."/>
            <person name="Ma J."/>
        </authorList>
    </citation>
    <scope>NUCLEOTIDE SEQUENCE [LARGE SCALE GENOMIC DNA]</scope>
    <source>
        <strain evidence="3 4">CGMCC 1.10593</strain>
    </source>
</reference>
<protein>
    <recommendedName>
        <fullName evidence="2">DUF8131 domain-containing protein</fullName>
    </recommendedName>
</protein>
<comment type="caution">
    <text evidence="3">The sequence shown here is derived from an EMBL/GenBank/DDBJ whole genome shotgun (WGS) entry which is preliminary data.</text>
</comment>